<comment type="caution">
    <text evidence="2">The sequence shown here is derived from an EMBL/GenBank/DDBJ whole genome shotgun (WGS) entry which is preliminary data.</text>
</comment>
<dbReference type="Proteomes" id="UP000324222">
    <property type="component" value="Unassembled WGS sequence"/>
</dbReference>
<reference evidence="2 3" key="1">
    <citation type="submission" date="2019-05" db="EMBL/GenBank/DDBJ databases">
        <title>Another draft genome of Portunus trituberculatus and its Hox gene families provides insights of decapod evolution.</title>
        <authorList>
            <person name="Jeong J.-H."/>
            <person name="Song I."/>
            <person name="Kim S."/>
            <person name="Choi T."/>
            <person name="Kim D."/>
            <person name="Ryu S."/>
            <person name="Kim W."/>
        </authorList>
    </citation>
    <scope>NUCLEOTIDE SEQUENCE [LARGE SCALE GENOMIC DNA]</scope>
    <source>
        <tissue evidence="2">Muscle</tissue>
    </source>
</reference>
<protein>
    <submittedName>
        <fullName evidence="2">Uncharacterized protein</fullName>
    </submittedName>
</protein>
<evidence type="ECO:0000313" key="3">
    <source>
        <dbReference type="Proteomes" id="UP000324222"/>
    </source>
</evidence>
<organism evidence="2 3">
    <name type="scientific">Portunus trituberculatus</name>
    <name type="common">Swimming crab</name>
    <name type="synonym">Neptunus trituberculatus</name>
    <dbReference type="NCBI Taxonomy" id="210409"/>
    <lineage>
        <taxon>Eukaryota</taxon>
        <taxon>Metazoa</taxon>
        <taxon>Ecdysozoa</taxon>
        <taxon>Arthropoda</taxon>
        <taxon>Crustacea</taxon>
        <taxon>Multicrustacea</taxon>
        <taxon>Malacostraca</taxon>
        <taxon>Eumalacostraca</taxon>
        <taxon>Eucarida</taxon>
        <taxon>Decapoda</taxon>
        <taxon>Pleocyemata</taxon>
        <taxon>Brachyura</taxon>
        <taxon>Eubrachyura</taxon>
        <taxon>Portunoidea</taxon>
        <taxon>Portunidae</taxon>
        <taxon>Portuninae</taxon>
        <taxon>Portunus</taxon>
    </lineage>
</organism>
<accession>A0A5B7DAQ2</accession>
<proteinExistence type="predicted"/>
<name>A0A5B7DAQ2_PORTR</name>
<keyword evidence="3" id="KW-1185">Reference proteome</keyword>
<gene>
    <name evidence="2" type="ORF">E2C01_011312</name>
</gene>
<sequence>MLYSSYDTPEFHDAKASFAKDTAGTRGVMEQGREGAARTEMERWLVTPVEIHLSLNIFQYWEYKSCWWYARRRGGSGQQQAGRTKSRHTLKETHWSADEVPHCGL</sequence>
<feature type="region of interest" description="Disordered" evidence="1">
    <location>
        <begin position="74"/>
        <end position="105"/>
    </location>
</feature>
<evidence type="ECO:0000313" key="2">
    <source>
        <dbReference type="EMBL" id="MPC18428.1"/>
    </source>
</evidence>
<evidence type="ECO:0000256" key="1">
    <source>
        <dbReference type="SAM" id="MobiDB-lite"/>
    </source>
</evidence>
<dbReference type="AlphaFoldDB" id="A0A5B7DAQ2"/>
<dbReference type="EMBL" id="VSRR010000679">
    <property type="protein sequence ID" value="MPC18428.1"/>
    <property type="molecule type" value="Genomic_DNA"/>
</dbReference>
<feature type="compositionally biased region" description="Basic and acidic residues" evidence="1">
    <location>
        <begin position="89"/>
        <end position="105"/>
    </location>
</feature>